<dbReference type="SMART" id="SM00460">
    <property type="entry name" value="TGc"/>
    <property type="match status" value="1"/>
</dbReference>
<dbReference type="PANTHER" id="PTHR38339:SF1">
    <property type="entry name" value="TRANSGLUTAMINASE-LIKE DOMAIN-CONTAINING PROTEIN"/>
    <property type="match status" value="1"/>
</dbReference>
<evidence type="ECO:0000313" key="3">
    <source>
        <dbReference type="EMBL" id="MCU6664663.1"/>
    </source>
</evidence>
<dbReference type="PANTHER" id="PTHR38339">
    <property type="entry name" value="TRANSGLUTAMINASE DOMAIN PROTEIN"/>
    <property type="match status" value="1"/>
</dbReference>
<accession>A0A9J6PWF5</accession>
<dbReference type="Proteomes" id="UP001063816">
    <property type="component" value="Unassembled WGS sequence"/>
</dbReference>
<organism evidence="3 4">
    <name type="scientific">Silvania hatchlandensis</name>
    <dbReference type="NCBI Taxonomy" id="2926469"/>
    <lineage>
        <taxon>Bacteria</taxon>
        <taxon>Pseudomonadati</taxon>
        <taxon>Pseudomonadota</taxon>
        <taxon>Gammaproteobacteria</taxon>
        <taxon>Enterobacterales</taxon>
        <taxon>Enterobacteriaceae</taxon>
        <taxon>Silvania</taxon>
    </lineage>
</organism>
<gene>
    <name evidence="3" type="ORF">M8014_09975</name>
</gene>
<proteinExistence type="predicted"/>
<name>A0A9J6PWF5_9ENTR</name>
<evidence type="ECO:0000256" key="1">
    <source>
        <dbReference type="SAM" id="SignalP"/>
    </source>
</evidence>
<dbReference type="InterPro" id="IPR038765">
    <property type="entry name" value="Papain-like_cys_pep_sf"/>
</dbReference>
<sequence>MLRRQFLKNSVLFSAAGLVGPALASPTVQSLKPLAAPVMRRRFALSQTYKLAPPQGSSGVVNLWIPLPVETAFQQLTGLSFSGNYQQAYITTNNAYGARTLFASWPKSDGELLLQLDLEIETADWEPLKHNALKNWRAPEAIVYPLDVKPYLLPTTHTPVDGVVRETAQKITGDEQDPLKKARLIYDWVSSHMERDNNVIGCGTGDVATLLQSGKLSGKCTDMSSVFVALARASGIPARELFGIRLGKANKLERYSASAFGKADSAGVADVSGGQHCRAEFYLAGYGWLPCDPADVTKMRLAEKKSHQDPDVQAVNTYLFGNWEMNWVGFNYGRDFELYPATEQGAMNNFGYPYAEVDGDPLNFYDPKVFAYQYVSTEQR</sequence>
<dbReference type="Pfam" id="PF01841">
    <property type="entry name" value="Transglut_core"/>
    <property type="match status" value="1"/>
</dbReference>
<feature type="domain" description="Transglutaminase-like" evidence="2">
    <location>
        <begin position="210"/>
        <end position="295"/>
    </location>
</feature>
<protein>
    <submittedName>
        <fullName evidence="3">Transglutaminase family protein</fullName>
    </submittedName>
</protein>
<feature type="signal peptide" evidence="1">
    <location>
        <begin position="1"/>
        <end position="24"/>
    </location>
</feature>
<evidence type="ECO:0000313" key="4">
    <source>
        <dbReference type="Proteomes" id="UP001063816"/>
    </source>
</evidence>
<dbReference type="InterPro" id="IPR002931">
    <property type="entry name" value="Transglutaminase-like"/>
</dbReference>
<dbReference type="Gene3D" id="3.10.620.30">
    <property type="match status" value="1"/>
</dbReference>
<dbReference type="RefSeq" id="WP_271282319.1">
    <property type="nucleotide sequence ID" value="NZ_JAMGZK010000046.1"/>
</dbReference>
<keyword evidence="4" id="KW-1185">Reference proteome</keyword>
<feature type="chain" id="PRO_5039932173" evidence="1">
    <location>
        <begin position="25"/>
        <end position="380"/>
    </location>
</feature>
<comment type="caution">
    <text evidence="3">The sequence shown here is derived from an EMBL/GenBank/DDBJ whole genome shotgun (WGS) entry which is preliminary data.</text>
</comment>
<dbReference type="AlphaFoldDB" id="A0A9J6PWF5"/>
<reference evidence="3" key="1">
    <citation type="submission" date="2022-05" db="EMBL/GenBank/DDBJ databases">
        <title>Description of a novel species of Leclercia; Leclercia tamurae and the Proposal for a Novel Genus Silvania gen. nov. Containing Two Novel Species Silvania hatchlandensis sp. nov. and Silvania confinis sp. nov. Isolated from the Rhizosphere of Oak.</title>
        <authorList>
            <person name="Maddock D.W."/>
            <person name="Brady C.L."/>
            <person name="Denman S."/>
            <person name="Arnold D."/>
        </authorList>
    </citation>
    <scope>NUCLEOTIDE SEQUENCE</scope>
    <source>
        <strain evidence="3">H19S6</strain>
    </source>
</reference>
<evidence type="ECO:0000259" key="2">
    <source>
        <dbReference type="SMART" id="SM00460"/>
    </source>
</evidence>
<keyword evidence="1" id="KW-0732">Signal</keyword>
<dbReference type="SUPFAM" id="SSF54001">
    <property type="entry name" value="Cysteine proteinases"/>
    <property type="match status" value="1"/>
</dbReference>
<dbReference type="EMBL" id="JAMGZK010000046">
    <property type="protein sequence ID" value="MCU6664663.1"/>
    <property type="molecule type" value="Genomic_DNA"/>
</dbReference>